<dbReference type="RefSeq" id="XP_043003380.1">
    <property type="nucleotide sequence ID" value="XM_043159774.1"/>
</dbReference>
<dbReference type="KEGG" id="more:E1B28_002827"/>
<dbReference type="InterPro" id="IPR056884">
    <property type="entry name" value="NPHP3-like_N"/>
</dbReference>
<evidence type="ECO:0000259" key="2">
    <source>
        <dbReference type="Pfam" id="PF24883"/>
    </source>
</evidence>
<dbReference type="EMBL" id="CM032190">
    <property type="protein sequence ID" value="KAG7086909.1"/>
    <property type="molecule type" value="Genomic_DNA"/>
</dbReference>
<dbReference type="PANTHER" id="PTHR10039">
    <property type="entry name" value="AMELOGENIN"/>
    <property type="match status" value="1"/>
</dbReference>
<dbReference type="Gene3D" id="3.40.50.300">
    <property type="entry name" value="P-loop containing nucleotide triphosphate hydrolases"/>
    <property type="match status" value="1"/>
</dbReference>
<dbReference type="InterPro" id="IPR027417">
    <property type="entry name" value="P-loop_NTPase"/>
</dbReference>
<dbReference type="PANTHER" id="PTHR10039:SF14">
    <property type="entry name" value="NACHT DOMAIN-CONTAINING PROTEIN"/>
    <property type="match status" value="1"/>
</dbReference>
<protein>
    <recommendedName>
        <fullName evidence="2">Nephrocystin 3-like N-terminal domain-containing protein</fullName>
    </recommendedName>
</protein>
<gene>
    <name evidence="3" type="ORF">E1B28_002827</name>
</gene>
<evidence type="ECO:0000313" key="3">
    <source>
        <dbReference type="EMBL" id="KAG7086909.1"/>
    </source>
</evidence>
<evidence type="ECO:0000256" key="1">
    <source>
        <dbReference type="ARBA" id="ARBA00022737"/>
    </source>
</evidence>
<reference evidence="3" key="1">
    <citation type="journal article" date="2021" name="Genome Biol. Evol.">
        <title>The assembled and annotated genome of the fairy-ring fungus Marasmius oreades.</title>
        <authorList>
            <person name="Hiltunen M."/>
            <person name="Ament-Velasquez S.L."/>
            <person name="Johannesson H."/>
        </authorList>
    </citation>
    <scope>NUCLEOTIDE SEQUENCE</scope>
    <source>
        <strain evidence="3">03SP1</strain>
    </source>
</reference>
<dbReference type="OrthoDB" id="163438at2759"/>
<dbReference type="Proteomes" id="UP001049176">
    <property type="component" value="Chromosome 10"/>
</dbReference>
<accession>A0A9P7RNH1</accession>
<comment type="caution">
    <text evidence="3">The sequence shown here is derived from an EMBL/GenBank/DDBJ whole genome shotgun (WGS) entry which is preliminary data.</text>
</comment>
<dbReference type="AlphaFoldDB" id="A0A9P7RNH1"/>
<evidence type="ECO:0000313" key="4">
    <source>
        <dbReference type="Proteomes" id="UP001049176"/>
    </source>
</evidence>
<sequence length="928" mass="105840">MPRSSQTYSFQAGNQHVLNGARDTRIGNAVFNNVGRDQNYFTGNPLWEAIADVGASHNSEQQVDRGRCLPGTRKAVLKLIRQWRVSNCKSMPICWLSGTAGVGKSAIALTVAEECEKDGLVASFFFFRSDPKRNNPSSLILSITHGLVVTRPHLKPFVDQRIAVDPRILKARLEDQYKELILENLNHPPHQRVPDLVVIDGLDECSDAATQRRVLSIIFSTYQQPYHYPMRFLICSRPESWIRQEFSRFSDLTKHIELDDSFRPRYDIELYLNQQFQEIREDPSYSQVVFPNPWPSPHHVWLLVRKADGQFIFVITAMKFVKMEYTLPTDQLCIILNTISNPSSVSSIHSPFNDLDQLYLVVLRANPDRDKRLLPILAAITIVPNSSPAFIELLLGLSPGMVAQTLRATHSVLDVRGCENVIGIYHQSFTDFLVSQARSREFYIDLSMWKDSLACRWTRLLTKQCEDDPGLLRTIHLTYSSSLQKLVLCWNNDCLSRVGDISSALMSEVDAFYHVALSISAELVGHDRLLQILAAILLPSRGPCSPAFIQSLLGIRREDLDQALRAMNTIVHVDQQFDFQSISLVDSTHYTFRDFLFSRSRSKVFFIEKGYHSNFLALKYLRLLRMGVIPPSEDGVLFMKSWAHICTDVDIPSEELLFELYHMDLGGAFVKSPNCLRRLLCDFKMITTWLESKTNTTDLFDPFGSIQRRFHIRSTTHWQPGFPDDIIATIILSIVDWWQSPDPKSFACYPEGETIRVEWMMDCGMNYDQCQELHRLATITLRSAEFCRCSSSAFDSNCVSTLIPGTTDMYHVNIPAGCAQVFKKLVANLETHKTQDLTFMCRHLACQLLVKCPRLITKCLPLPELLPHFRMLLDFAKALGLGKSYHPREFETSGKKLLSWLEKFPPDCACEVEPLRNDLLSLILAYAT</sequence>
<dbReference type="Pfam" id="PF24883">
    <property type="entry name" value="NPHP3_N"/>
    <property type="match status" value="1"/>
</dbReference>
<name>A0A9P7RNH1_9AGAR</name>
<keyword evidence="1" id="KW-0677">Repeat</keyword>
<proteinExistence type="predicted"/>
<feature type="domain" description="Nephrocystin 3-like N-terminal" evidence="2">
    <location>
        <begin position="80"/>
        <end position="237"/>
    </location>
</feature>
<organism evidence="3 4">
    <name type="scientific">Marasmius oreades</name>
    <name type="common">fairy-ring Marasmius</name>
    <dbReference type="NCBI Taxonomy" id="181124"/>
    <lineage>
        <taxon>Eukaryota</taxon>
        <taxon>Fungi</taxon>
        <taxon>Dikarya</taxon>
        <taxon>Basidiomycota</taxon>
        <taxon>Agaricomycotina</taxon>
        <taxon>Agaricomycetes</taxon>
        <taxon>Agaricomycetidae</taxon>
        <taxon>Agaricales</taxon>
        <taxon>Marasmiineae</taxon>
        <taxon>Marasmiaceae</taxon>
        <taxon>Marasmius</taxon>
    </lineage>
</organism>
<dbReference type="SUPFAM" id="SSF52540">
    <property type="entry name" value="P-loop containing nucleoside triphosphate hydrolases"/>
    <property type="match status" value="1"/>
</dbReference>
<keyword evidence="4" id="KW-1185">Reference proteome</keyword>
<dbReference type="GeneID" id="66071903"/>